<keyword evidence="3" id="KW-1185">Reference proteome</keyword>
<evidence type="ECO:0000313" key="3">
    <source>
        <dbReference type="Proteomes" id="UP000829194"/>
    </source>
</evidence>
<dbReference type="InterPro" id="IPR025637">
    <property type="entry name" value="DUF4333"/>
</dbReference>
<protein>
    <submittedName>
        <fullName evidence="2">DUF4333 domain-containing protein</fullName>
    </submittedName>
</protein>
<dbReference type="PROSITE" id="PS51257">
    <property type="entry name" value="PROKAR_LIPOPROTEIN"/>
    <property type="match status" value="1"/>
</dbReference>
<accession>A0ABY3XD51</accession>
<evidence type="ECO:0000259" key="1">
    <source>
        <dbReference type="Pfam" id="PF14230"/>
    </source>
</evidence>
<feature type="domain" description="DUF4333" evidence="1">
    <location>
        <begin position="109"/>
        <end position="166"/>
    </location>
</feature>
<proteinExistence type="predicted"/>
<gene>
    <name evidence="2" type="ORF">MOV92_19155</name>
</gene>
<dbReference type="RefSeq" id="WP_187313052.1">
    <property type="nucleotide sequence ID" value="NZ_CP011131.1"/>
</dbReference>
<sequence length="261" mass="28709">MHGRRWMKWAGPAAALVSLTGCEAAMDRWFPPQLKPPQLEQRIRTHISEQKLPPPKSVSCPRKLTSTSGDTVQCAVVSAAGDRYHYRFTSEHRQGRLLQYELREVRSFVTARELEDTIAQTLAKGGSAAAKVVCPGSLTGPVGRRMDCVATSPSGETESVGLTVVEVGEDVSQMRYQITTRITRERLQAGLKAALNERAKLSAQSVRCDGPLGEQVGDLVRCVAVVDSARRVGLTVKTAQRDPETHMQNFEFQLDPDSARH</sequence>
<dbReference type="EMBL" id="CP093547">
    <property type="protein sequence ID" value="UNP28580.1"/>
    <property type="molecule type" value="Genomic_DNA"/>
</dbReference>
<evidence type="ECO:0000313" key="2">
    <source>
        <dbReference type="EMBL" id="UNP28580.1"/>
    </source>
</evidence>
<name>A0ABY3XD51_9GAMM</name>
<dbReference type="Proteomes" id="UP000829194">
    <property type="component" value="Chromosome"/>
</dbReference>
<reference evidence="2 3" key="1">
    <citation type="submission" date="2022-03" db="EMBL/GenBank/DDBJ databases">
        <title>Complete genome sequence of Lysobacter capsici VKM B-2533 and Lysobacter gummosus 10.1.1, promising sources of lytic agents.</title>
        <authorList>
            <person name="Tarlachkov S.V."/>
            <person name="Kudryakova I.V."/>
            <person name="Afoshin A.S."/>
            <person name="Leontyevskaya E.A."/>
            <person name="Leontyevskaya N.V."/>
        </authorList>
    </citation>
    <scope>NUCLEOTIDE SEQUENCE [LARGE SCALE GENOMIC DNA]</scope>
    <source>
        <strain evidence="2 3">10.1.1</strain>
    </source>
</reference>
<organism evidence="2 3">
    <name type="scientific">Lysobacter gummosus</name>
    <dbReference type="NCBI Taxonomy" id="262324"/>
    <lineage>
        <taxon>Bacteria</taxon>
        <taxon>Pseudomonadati</taxon>
        <taxon>Pseudomonadota</taxon>
        <taxon>Gammaproteobacteria</taxon>
        <taxon>Lysobacterales</taxon>
        <taxon>Lysobacteraceae</taxon>
        <taxon>Lysobacter</taxon>
    </lineage>
</organism>
<feature type="domain" description="DUF4333" evidence="1">
    <location>
        <begin position="20"/>
        <end position="83"/>
    </location>
</feature>
<dbReference type="Pfam" id="PF14230">
    <property type="entry name" value="DUF4333"/>
    <property type="match status" value="2"/>
</dbReference>